<proteinExistence type="predicted"/>
<dbReference type="Gene3D" id="3.30.540.30">
    <property type="match status" value="1"/>
</dbReference>
<reference evidence="1" key="1">
    <citation type="journal article" date="2020" name="Nature">
        <title>Giant virus diversity and host interactions through global metagenomics.</title>
        <authorList>
            <person name="Schulz F."/>
            <person name="Roux S."/>
            <person name="Paez-Espino D."/>
            <person name="Jungbluth S."/>
            <person name="Walsh D.A."/>
            <person name="Denef V.J."/>
            <person name="McMahon K.D."/>
            <person name="Konstantinidis K.T."/>
            <person name="Eloe-Fadrosh E.A."/>
            <person name="Kyrpides N.C."/>
            <person name="Woyke T."/>
        </authorList>
    </citation>
    <scope>NUCLEOTIDE SEQUENCE</scope>
    <source>
        <strain evidence="1">GVMAG-M-3300023179-150</strain>
    </source>
</reference>
<dbReference type="InterPro" id="IPR023292">
    <property type="entry name" value="NTP_PyroPHydrolase-like_dom_sf"/>
</dbReference>
<name>A0A6C0E6H0_9ZZZZ</name>
<sequence length="643" mass="76075">MFLLSITNFQKVKYFNLIFDIPRNSQPLCDMCHTNPMLVKSRLNLIENTSKDLTESIKNKKYDDILLSISNILYAVLGTSDVFGYNIDIKLDYQNIYQLIIKYGIDLLSYIDNKFNRTRFDIVFAKDTQLLYQIHLDYCVEVQNLRTVIQNHEYDKIIDKLVILNDFCYVMAYLFGFDMDIVFELIHQSNMNKLADNEEIAKKSVEKYLTFGYTGHVPKYRKVKFKGIYFEKFIIFDNCTGNILDPINYIPINLDNFINNPVQLEINKNKILPLLAPSYLCLNNSEKRFVASIVDAFNCGYDLIFYQKSHIGLMMKKLLIQIFLTFRFDFDFILEDIESWDYFIKYFCGFIISFGFYDHSTNLKIKPEFTKKYWHKLIEHPALNLQSFDNWYTAVLDRYLFNDKYRYNNTISNNLYLGITPHEAEQYYSSKDSLYHNIKPELLFGINTRLTKNTSNIIYEESYMKYCSNALDKIIDKLNIIKTMDYCSNNKDDVEMINSLILHLKTGSLKDFNDYLIKYISRRSNIEWVLGFLDFTCDILKRKGYFSGILYLPEKNELLFTLGPFKNNSSLIPIMSKYILEQYPNKILQFTNTQHFTINPLFLSDTENKIRKINQSFSAFLVNTIKNFNTIDSLPFFKNEKKL</sequence>
<accession>A0A6C0E6H0</accession>
<protein>
    <submittedName>
        <fullName evidence="1">Uncharacterized protein</fullName>
    </submittedName>
</protein>
<organism evidence="1">
    <name type="scientific">viral metagenome</name>
    <dbReference type="NCBI Taxonomy" id="1070528"/>
    <lineage>
        <taxon>unclassified sequences</taxon>
        <taxon>metagenomes</taxon>
        <taxon>organismal metagenomes</taxon>
    </lineage>
</organism>
<dbReference type="EMBL" id="MN739748">
    <property type="protein sequence ID" value="QHT24767.1"/>
    <property type="molecule type" value="Genomic_DNA"/>
</dbReference>
<evidence type="ECO:0000313" key="1">
    <source>
        <dbReference type="EMBL" id="QHT24767.1"/>
    </source>
</evidence>
<dbReference type="Gene3D" id="1.10.3420.10">
    <property type="entry name" value="putative ntp pyrophosphohydrolase like domain"/>
    <property type="match status" value="1"/>
</dbReference>
<dbReference type="AlphaFoldDB" id="A0A6C0E6H0"/>